<evidence type="ECO:0000259" key="1">
    <source>
        <dbReference type="Pfam" id="PF09220"/>
    </source>
</evidence>
<evidence type="ECO:0000313" key="2">
    <source>
        <dbReference type="EMBL" id="AGG68784.1"/>
    </source>
</evidence>
<dbReference type="Gene3D" id="3.90.1840.10">
    <property type="entry name" value="Major capsid protein"/>
    <property type="match status" value="1"/>
</dbReference>
<dbReference type="Pfam" id="PF09220">
    <property type="entry name" value="LA-virus_coat"/>
    <property type="match status" value="1"/>
</dbReference>
<accession>M4MCW5</accession>
<dbReference type="EMBL" id="KC616429">
    <property type="protein sequence ID" value="AGG68784.1"/>
    <property type="molecule type" value="Genomic_DNA"/>
</dbReference>
<dbReference type="InterPro" id="IPR036332">
    <property type="entry name" value="Major_coat_LA-virus_sf"/>
</dbReference>
<proteinExistence type="predicted"/>
<dbReference type="SUPFAM" id="SSF82856">
    <property type="entry name" value="L-A virus major coat protein"/>
    <property type="match status" value="1"/>
</dbReference>
<sequence length="438" mass="50075">MDGENYLYIKNGVTSADLLLIKIALSEWIADCPLGLAHSSPKLADDLFIRSDYNKPNERVDICNIQLSHIKQLIHSLVDDNHLEAEFYYAYSMICQIFATPCPQSAESTSWFKKPILVTMPKFYCVSGIDPLRFYSGESNKKAAILDKTYSDWSFRADLAVLHSIILNESIYSELGRISTLSPEKKVTNNFFSDYSSNKDTDLLMYLYLLERRVNQTYRCEGPYTMNFGASIPEIPTCEDYFQVEVCIKNKDAVNYYKLNEPPKFQPIVEFSDIKYVPILSDEFDQFPGELTESDKKIIVESGILVECEGVVKNEQVWSPQIGQPAVLAIDTFPTPGIPIFSFFEHYRCFQSKSGAFEFNCGSHGSSSTSEVEKVSRLINTSKLLNREVSIWEAGYGRFIEVTPNDPTKHFNLDAWTQNYWNYVISSNNIDVPEDFWN</sequence>
<reference evidence="2" key="1">
    <citation type="journal article" date="2013" name="PeerJ">
        <title>Virus-host co-evolution under a modified nuclear genetic code.</title>
        <authorList>
            <person name="Taylor D.J."/>
            <person name="Ballinger M.J."/>
            <person name="Bowman S.M."/>
            <person name="Bruenn J.A."/>
        </authorList>
    </citation>
    <scope>NUCLEOTIDE SEQUENCE</scope>
    <source>
        <strain evidence="2">NRRL_Y-17651</strain>
    </source>
</reference>
<name>M4MCW5_9ASCO</name>
<protein>
    <recommendedName>
        <fullName evidence="1">Major coat protein L-A virus domain-containing protein</fullName>
    </recommendedName>
</protein>
<dbReference type="InterPro" id="IPR015302">
    <property type="entry name" value="Major_coat_LA-virus"/>
</dbReference>
<dbReference type="AlphaFoldDB" id="M4MCW5"/>
<organism evidence="2">
    <name type="scientific">Scheffersomyces coipomensis</name>
    <dbReference type="NCBI Taxonomy" id="1788519"/>
    <lineage>
        <taxon>Eukaryota</taxon>
        <taxon>Fungi</taxon>
        <taxon>Dikarya</taxon>
        <taxon>Ascomycota</taxon>
        <taxon>Saccharomycotina</taxon>
        <taxon>Pichiomycetes</taxon>
        <taxon>Debaryomycetaceae</taxon>
        <taxon>Scheffersomyces</taxon>
    </lineage>
</organism>
<feature type="domain" description="Major coat protein L-A virus" evidence="1">
    <location>
        <begin position="14"/>
        <end position="154"/>
    </location>
</feature>